<dbReference type="Proteomes" id="UP001291687">
    <property type="component" value="Unassembled WGS sequence"/>
</dbReference>
<evidence type="ECO:0000256" key="1">
    <source>
        <dbReference type="SAM" id="MobiDB-lite"/>
    </source>
</evidence>
<feature type="region of interest" description="Disordered" evidence="1">
    <location>
        <begin position="332"/>
        <end position="353"/>
    </location>
</feature>
<evidence type="ECO:0000313" key="4">
    <source>
        <dbReference type="Proteomes" id="UP001291687"/>
    </source>
</evidence>
<dbReference type="InterPro" id="IPR029058">
    <property type="entry name" value="AB_hydrolase_fold"/>
</dbReference>
<dbReference type="Gene3D" id="3.40.50.1820">
    <property type="entry name" value="alpha/beta hydrolase"/>
    <property type="match status" value="1"/>
</dbReference>
<reference evidence="3 4" key="1">
    <citation type="submission" date="2023-03" db="EMBL/GenBank/DDBJ databases">
        <title>Host association and intracellularity evolved multiple times independently in the Rickettsiales.</title>
        <authorList>
            <person name="Castelli M."/>
            <person name="Nardi T."/>
            <person name="Gammuto L."/>
            <person name="Bellinzona G."/>
            <person name="Sabaneyeva E."/>
            <person name="Potekhin A."/>
            <person name="Serra V."/>
            <person name="Petroni G."/>
            <person name="Sassera D."/>
        </authorList>
    </citation>
    <scope>NUCLEOTIDE SEQUENCE [LARGE SCALE GENOMIC DNA]</scope>
    <source>
        <strain evidence="3 4">Sr 2-6</strain>
    </source>
</reference>
<proteinExistence type="predicted"/>
<dbReference type="EMBL" id="JARJFB010000220">
    <property type="protein sequence ID" value="MEA0971698.1"/>
    <property type="molecule type" value="Genomic_DNA"/>
</dbReference>
<keyword evidence="3" id="KW-0378">Hydrolase</keyword>
<dbReference type="SUPFAM" id="SSF53474">
    <property type="entry name" value="alpha/beta-Hydrolases"/>
    <property type="match status" value="1"/>
</dbReference>
<feature type="compositionally biased region" description="Basic and acidic residues" evidence="1">
    <location>
        <begin position="332"/>
        <end position="345"/>
    </location>
</feature>
<evidence type="ECO:0000313" key="3">
    <source>
        <dbReference type="EMBL" id="MEA0971698.1"/>
    </source>
</evidence>
<feature type="region of interest" description="Disordered" evidence="1">
    <location>
        <begin position="369"/>
        <end position="392"/>
    </location>
</feature>
<protein>
    <submittedName>
        <fullName evidence="3">Alpha/beta hydrolase domain protein</fullName>
    </submittedName>
</protein>
<sequence>MQEAAKMIPPGYEMFLMSDHVVDSNEASFRCVAFLNKETKEIVFATAGTRPHLNQKGLDDLYDDALLVAQSKPAKMNPAQILNDMILDSLGEQAKDYKFHYTGHSLGAAMAEMQAVDMDIKLQKKGLKNHGEKDQITAVTFENPGTKPIVEKMYKEAGLPENSAKKLNFCAFNNRKNIINSLNEQSGTVYTIIPHSQKERNPNLVQMVFEVIAKYASEITPLLGKAFSLLAPGGIGMELPSDHSLSNFNKVFVQKAGKVKDKEGNIISMQEAYSQIKPIEYEESLANKIKTLQHTEKTTGKIEFSMDKFDETTGKLDRVTFSRAELEKATRLEQAEKVSSNEKTKFTSKFPPKAQENVAKQIISSKTEGLSSNLKLPSAKQALEGTSRSASR</sequence>
<dbReference type="InterPro" id="IPR002921">
    <property type="entry name" value="Fungal_lipase-type"/>
</dbReference>
<name>A0ABU5NEU3_9RICK</name>
<comment type="caution">
    <text evidence="3">The sequence shown here is derived from an EMBL/GenBank/DDBJ whole genome shotgun (WGS) entry which is preliminary data.</text>
</comment>
<evidence type="ECO:0000259" key="2">
    <source>
        <dbReference type="Pfam" id="PF01764"/>
    </source>
</evidence>
<feature type="domain" description="Fungal lipase-type" evidence="2">
    <location>
        <begin position="87"/>
        <end position="145"/>
    </location>
</feature>
<organism evidence="3 4">
    <name type="scientific">Candidatus Megaera venefica</name>
    <dbReference type="NCBI Taxonomy" id="2055910"/>
    <lineage>
        <taxon>Bacteria</taxon>
        <taxon>Pseudomonadati</taxon>
        <taxon>Pseudomonadota</taxon>
        <taxon>Alphaproteobacteria</taxon>
        <taxon>Rickettsiales</taxon>
        <taxon>Rickettsiaceae</taxon>
        <taxon>Candidatus Megaera</taxon>
    </lineage>
</organism>
<gene>
    <name evidence="3" type="ORF">Megvenef_01682</name>
</gene>
<keyword evidence="4" id="KW-1185">Reference proteome</keyword>
<accession>A0ABU5NEU3</accession>
<dbReference type="Pfam" id="PF01764">
    <property type="entry name" value="Lipase_3"/>
    <property type="match status" value="1"/>
</dbReference>
<dbReference type="GO" id="GO:0016787">
    <property type="term" value="F:hydrolase activity"/>
    <property type="evidence" value="ECO:0007669"/>
    <property type="project" value="UniProtKB-KW"/>
</dbReference>